<name>A0A3M7TMT3_9BACI</name>
<dbReference type="Pfam" id="PF05225">
    <property type="entry name" value="HTH_psq"/>
    <property type="match status" value="1"/>
</dbReference>
<dbReference type="Proteomes" id="UP000278746">
    <property type="component" value="Unassembled WGS sequence"/>
</dbReference>
<keyword evidence="3" id="KW-1185">Reference proteome</keyword>
<feature type="domain" description="HTH psq-type" evidence="1">
    <location>
        <begin position="327"/>
        <end position="371"/>
    </location>
</feature>
<evidence type="ECO:0000259" key="1">
    <source>
        <dbReference type="Pfam" id="PF05225"/>
    </source>
</evidence>
<organism evidence="2 3">
    <name type="scientific">Alteribacter keqinensis</name>
    <dbReference type="NCBI Taxonomy" id="2483800"/>
    <lineage>
        <taxon>Bacteria</taxon>
        <taxon>Bacillati</taxon>
        <taxon>Bacillota</taxon>
        <taxon>Bacilli</taxon>
        <taxon>Bacillales</taxon>
        <taxon>Bacillaceae</taxon>
        <taxon>Alteribacter</taxon>
    </lineage>
</organism>
<sequence>MFIFSKKHSAFDSSLTFRSITGMIGRSIYLNEVTRGMAKVRRNDPCPCGSGKKYKKCCMNKQEALSTATLQDEKDYQQFLPKVVEFSTPYEEELQASIWKDVNELWVLKKADQQAFVQSMSLWSLFNAKVVDGKTIVEMYIDKHGASYSESFQQFLTQWKQIRPAVYRVEQVEGKQMTIVEWFDKTRIPMEITETTKQLSEQDLIIGYLYPTLSGYALGSDIMIIPEDFVDTFEYEWKKFHTFFSKPGESERDLLTREYPSALQILSGILTELAIGIKDDILSDKAQECFDILIENISLNEFPYTKIIHARLLWTEFIEKKSPRITKPEVFAAALEYWMYQLSAPEKKVSQKSLAEKYGVSSSTISNKFKQFDLDGLDTK</sequence>
<protein>
    <recommendedName>
        <fullName evidence="1">HTH psq-type domain-containing protein</fullName>
    </recommendedName>
</protein>
<dbReference type="SUPFAM" id="SSF103642">
    <property type="entry name" value="Sec-C motif"/>
    <property type="match status" value="1"/>
</dbReference>
<dbReference type="GO" id="GO:0003677">
    <property type="term" value="F:DNA binding"/>
    <property type="evidence" value="ECO:0007669"/>
    <property type="project" value="InterPro"/>
</dbReference>
<evidence type="ECO:0000313" key="3">
    <source>
        <dbReference type="Proteomes" id="UP000278746"/>
    </source>
</evidence>
<accession>A0A3M7TMT3</accession>
<dbReference type="AlphaFoldDB" id="A0A3M7TMT3"/>
<dbReference type="InterPro" id="IPR004027">
    <property type="entry name" value="SEC_C_motif"/>
</dbReference>
<dbReference type="Gene3D" id="3.10.450.50">
    <property type="match status" value="1"/>
</dbReference>
<reference evidence="2 3" key="1">
    <citation type="submission" date="2018-10" db="EMBL/GenBank/DDBJ databases">
        <title>Bacillus Keqinensis sp. nov., a moderately halophilic bacterium isolated from a saline-alkaline lake.</title>
        <authorList>
            <person name="Wang H."/>
        </authorList>
    </citation>
    <scope>NUCLEOTIDE SEQUENCE [LARGE SCALE GENOMIC DNA]</scope>
    <source>
        <strain evidence="2 3">KQ-3</strain>
    </source>
</reference>
<evidence type="ECO:0000313" key="2">
    <source>
        <dbReference type="EMBL" id="RNA66772.1"/>
    </source>
</evidence>
<dbReference type="Pfam" id="PF02810">
    <property type="entry name" value="SEC-C"/>
    <property type="match status" value="1"/>
</dbReference>
<gene>
    <name evidence="2" type="ORF">EBO34_16295</name>
</gene>
<dbReference type="InterPro" id="IPR007889">
    <property type="entry name" value="HTH_Psq"/>
</dbReference>
<dbReference type="EMBL" id="RHIB01000003">
    <property type="protein sequence ID" value="RNA66772.1"/>
    <property type="molecule type" value="Genomic_DNA"/>
</dbReference>
<proteinExistence type="predicted"/>
<comment type="caution">
    <text evidence="2">The sequence shown here is derived from an EMBL/GenBank/DDBJ whole genome shotgun (WGS) entry which is preliminary data.</text>
</comment>